<gene>
    <name evidence="2" type="ORF">LSAT_V11C100032480</name>
</gene>
<evidence type="ECO:0000256" key="1">
    <source>
        <dbReference type="ARBA" id="ARBA00022884"/>
    </source>
</evidence>
<keyword evidence="1" id="KW-0694">RNA-binding</keyword>
<keyword evidence="3" id="KW-1185">Reference proteome</keyword>
<proteinExistence type="predicted"/>
<name>A0A9R1WPJ4_LACSA</name>
<evidence type="ECO:0000313" key="2">
    <source>
        <dbReference type="EMBL" id="KAJ0225803.1"/>
    </source>
</evidence>
<reference evidence="2 3" key="1">
    <citation type="journal article" date="2017" name="Nat. Commun.">
        <title>Genome assembly with in vitro proximity ligation data and whole-genome triplication in lettuce.</title>
        <authorList>
            <person name="Reyes-Chin-Wo S."/>
            <person name="Wang Z."/>
            <person name="Yang X."/>
            <person name="Kozik A."/>
            <person name="Arikit S."/>
            <person name="Song C."/>
            <person name="Xia L."/>
            <person name="Froenicke L."/>
            <person name="Lavelle D.O."/>
            <person name="Truco M.J."/>
            <person name="Xia R."/>
            <person name="Zhu S."/>
            <person name="Xu C."/>
            <person name="Xu H."/>
            <person name="Xu X."/>
            <person name="Cox K."/>
            <person name="Korf I."/>
            <person name="Meyers B.C."/>
            <person name="Michelmore R.W."/>
        </authorList>
    </citation>
    <scope>NUCLEOTIDE SEQUENCE [LARGE SCALE GENOMIC DNA]</scope>
    <source>
        <strain evidence="3">cv. Salinas</strain>
        <tissue evidence="2">Seedlings</tissue>
    </source>
</reference>
<protein>
    <recommendedName>
        <fullName evidence="4">RRM domain-containing protein</fullName>
    </recommendedName>
</protein>
<organism evidence="2 3">
    <name type="scientific">Lactuca sativa</name>
    <name type="common">Garden lettuce</name>
    <dbReference type="NCBI Taxonomy" id="4236"/>
    <lineage>
        <taxon>Eukaryota</taxon>
        <taxon>Viridiplantae</taxon>
        <taxon>Streptophyta</taxon>
        <taxon>Embryophyta</taxon>
        <taxon>Tracheophyta</taxon>
        <taxon>Spermatophyta</taxon>
        <taxon>Magnoliopsida</taxon>
        <taxon>eudicotyledons</taxon>
        <taxon>Gunneridae</taxon>
        <taxon>Pentapetalae</taxon>
        <taxon>asterids</taxon>
        <taxon>campanulids</taxon>
        <taxon>Asterales</taxon>
        <taxon>Asteraceae</taxon>
        <taxon>Cichorioideae</taxon>
        <taxon>Cichorieae</taxon>
        <taxon>Lactucinae</taxon>
        <taxon>Lactuca</taxon>
    </lineage>
</organism>
<comment type="caution">
    <text evidence="2">The sequence shown here is derived from an EMBL/GenBank/DDBJ whole genome shotgun (WGS) entry which is preliminary data.</text>
</comment>
<dbReference type="InterPro" id="IPR051229">
    <property type="entry name" value="ALYREF_mRNA_export"/>
</dbReference>
<sequence>MLASIFSQTQAISMAANQRDLLEDNLRAASLPGMDNTTKLCLQFRNRNEVMFTRISDAFQAFEHYNNIQLDEKPMKIEIVGSKSDIPPSPSVNLVSRVHGHILISQ</sequence>
<dbReference type="Proteomes" id="UP000235145">
    <property type="component" value="Unassembled WGS sequence"/>
</dbReference>
<dbReference type="PANTHER" id="PTHR19965:SF33">
    <property type="entry name" value="THO COMPLEX SUBUNIT 4D"/>
    <property type="match status" value="1"/>
</dbReference>
<evidence type="ECO:0008006" key="4">
    <source>
        <dbReference type="Google" id="ProtNLM"/>
    </source>
</evidence>
<dbReference type="PANTHER" id="PTHR19965">
    <property type="entry name" value="RNA AND EXPORT FACTOR BINDING PROTEIN"/>
    <property type="match status" value="1"/>
</dbReference>
<dbReference type="AlphaFoldDB" id="A0A9R1WPJ4"/>
<dbReference type="GO" id="GO:0003723">
    <property type="term" value="F:RNA binding"/>
    <property type="evidence" value="ECO:0007669"/>
    <property type="project" value="UniProtKB-KW"/>
</dbReference>
<evidence type="ECO:0000313" key="3">
    <source>
        <dbReference type="Proteomes" id="UP000235145"/>
    </source>
</evidence>
<dbReference type="EMBL" id="NBSK02000001">
    <property type="protein sequence ID" value="KAJ0225803.1"/>
    <property type="molecule type" value="Genomic_DNA"/>
</dbReference>
<accession>A0A9R1WPJ4</accession>